<evidence type="ECO:0000256" key="1">
    <source>
        <dbReference type="SAM" id="MobiDB-lite"/>
    </source>
</evidence>
<dbReference type="InParanoid" id="E3K3M8"/>
<organism evidence="2 3">
    <name type="scientific">Puccinia graminis f. sp. tritici (strain CRL 75-36-700-3 / race SCCL)</name>
    <name type="common">Black stem rust fungus</name>
    <dbReference type="NCBI Taxonomy" id="418459"/>
    <lineage>
        <taxon>Eukaryota</taxon>
        <taxon>Fungi</taxon>
        <taxon>Dikarya</taxon>
        <taxon>Basidiomycota</taxon>
        <taxon>Pucciniomycotina</taxon>
        <taxon>Pucciniomycetes</taxon>
        <taxon>Pucciniales</taxon>
        <taxon>Pucciniaceae</taxon>
        <taxon>Puccinia</taxon>
    </lineage>
</organism>
<dbReference type="EMBL" id="DS178271">
    <property type="protein sequence ID" value="EFP78680.1"/>
    <property type="molecule type" value="Genomic_DNA"/>
</dbReference>
<reference evidence="3" key="2">
    <citation type="journal article" date="2011" name="Proc. Natl. Acad. Sci. U.S.A.">
        <title>Obligate biotrophy features unraveled by the genomic analysis of rust fungi.</title>
        <authorList>
            <person name="Duplessis S."/>
            <person name="Cuomo C.A."/>
            <person name="Lin Y.-C."/>
            <person name="Aerts A."/>
            <person name="Tisserant E."/>
            <person name="Veneault-Fourrey C."/>
            <person name="Joly D.L."/>
            <person name="Hacquard S."/>
            <person name="Amselem J."/>
            <person name="Cantarel B.L."/>
            <person name="Chiu R."/>
            <person name="Coutinho P.M."/>
            <person name="Feau N."/>
            <person name="Field M."/>
            <person name="Frey P."/>
            <person name="Gelhaye E."/>
            <person name="Goldberg J."/>
            <person name="Grabherr M.G."/>
            <person name="Kodira C.D."/>
            <person name="Kohler A."/>
            <person name="Kuees U."/>
            <person name="Lindquist E.A."/>
            <person name="Lucas S.M."/>
            <person name="Mago R."/>
            <person name="Mauceli E."/>
            <person name="Morin E."/>
            <person name="Murat C."/>
            <person name="Pangilinan J.L."/>
            <person name="Park R."/>
            <person name="Pearson M."/>
            <person name="Quesneville H."/>
            <person name="Rouhier N."/>
            <person name="Sakthikumar S."/>
            <person name="Salamov A.A."/>
            <person name="Schmutz J."/>
            <person name="Selles B."/>
            <person name="Shapiro H."/>
            <person name="Tanguay P."/>
            <person name="Tuskan G.A."/>
            <person name="Henrissat B."/>
            <person name="Van de Peer Y."/>
            <person name="Rouze P."/>
            <person name="Ellis J.G."/>
            <person name="Dodds P.N."/>
            <person name="Schein J.E."/>
            <person name="Zhong S."/>
            <person name="Hamelin R.C."/>
            <person name="Grigoriev I.V."/>
            <person name="Szabo L.J."/>
            <person name="Martin F."/>
        </authorList>
    </citation>
    <scope>NUCLEOTIDE SEQUENCE [LARGE SCALE GENOMIC DNA]</scope>
    <source>
        <strain evidence="3">CRL 75-36-700-3 / race SCCL</strain>
    </source>
</reference>
<feature type="region of interest" description="Disordered" evidence="1">
    <location>
        <begin position="237"/>
        <end position="268"/>
    </location>
</feature>
<dbReference type="GeneID" id="10536623"/>
<dbReference type="VEuPathDB" id="FungiDB:PGTG_04636"/>
<evidence type="ECO:0000313" key="3">
    <source>
        <dbReference type="Proteomes" id="UP000008783"/>
    </source>
</evidence>
<dbReference type="HOGENOM" id="CLU_1038756_0_0_1"/>
<protein>
    <submittedName>
        <fullName evidence="2">Uncharacterized protein</fullName>
    </submittedName>
</protein>
<feature type="compositionally biased region" description="Basic and acidic residues" evidence="1">
    <location>
        <begin position="254"/>
        <end position="268"/>
    </location>
</feature>
<keyword evidence="3" id="KW-1185">Reference proteome</keyword>
<reference key="1">
    <citation type="submission" date="2007-01" db="EMBL/GenBank/DDBJ databases">
        <title>The Genome Sequence of Puccinia graminis f. sp. tritici Strain CRL 75-36-700-3.</title>
        <authorList>
            <consortium name="The Broad Institute Genome Sequencing Platform"/>
            <person name="Birren B."/>
            <person name="Lander E."/>
            <person name="Galagan J."/>
            <person name="Nusbaum C."/>
            <person name="Devon K."/>
            <person name="Cuomo C."/>
            <person name="Jaffe D."/>
            <person name="Butler J."/>
            <person name="Alvarez P."/>
            <person name="Gnerre S."/>
            <person name="Grabherr M."/>
            <person name="Mauceli E."/>
            <person name="Brockman W."/>
            <person name="Young S."/>
            <person name="LaButti K."/>
            <person name="Sykes S."/>
            <person name="DeCaprio D."/>
            <person name="Crawford M."/>
            <person name="Koehrsen M."/>
            <person name="Engels R."/>
            <person name="Montgomery P."/>
            <person name="Pearson M."/>
            <person name="Howarth C."/>
            <person name="Larson L."/>
            <person name="White J."/>
            <person name="Zeng Q."/>
            <person name="Kodira C."/>
            <person name="Yandava C."/>
            <person name="Alvarado L."/>
            <person name="O'Leary S."/>
            <person name="Szabo L."/>
            <person name="Dean R."/>
            <person name="Schein J."/>
        </authorList>
    </citation>
    <scope>NUCLEOTIDE SEQUENCE</scope>
    <source>
        <strain>CRL 75-36-700-3</strain>
    </source>
</reference>
<dbReference type="RefSeq" id="XP_003323099.1">
    <property type="nucleotide sequence ID" value="XM_003323051.1"/>
</dbReference>
<evidence type="ECO:0000313" key="2">
    <source>
        <dbReference type="EMBL" id="EFP78680.1"/>
    </source>
</evidence>
<sequence>MDQVKKTAANNTPQLTFDIQIASYGSSGSGQWDICKKEISTHLVTKMDEMRKAQGYSSMILDVHFESYDLVNEGAKAHEPDVNQLSSLNPHTNLDFSSFPDPNDHSPTQAVFSWPPISSSHQAIIKTSQNAQHNNFRRFKSEVHQYLQLEAQRTQQHKSHVEEIDSTFHHLNQHSSAKFLSNYKLKESANELWVGSRNSNHLLESSCQIMEAFHDSLLQQTIAINLEYKLKRQLFPTLPDSSPQKSQSSFISVREAKKEYDPERAKRI</sequence>
<dbReference type="KEGG" id="pgr:PGTG_04636"/>
<dbReference type="AlphaFoldDB" id="E3K3M8"/>
<accession>E3K3M8</accession>
<dbReference type="OrthoDB" id="2497957at2759"/>
<feature type="compositionally biased region" description="Low complexity" evidence="1">
    <location>
        <begin position="241"/>
        <end position="252"/>
    </location>
</feature>
<name>E3K3M8_PUCGT</name>
<proteinExistence type="predicted"/>
<dbReference type="Proteomes" id="UP000008783">
    <property type="component" value="Unassembled WGS sequence"/>
</dbReference>
<gene>
    <name evidence="2" type="ORF">PGTG_04636</name>
</gene>